<organism evidence="1 2">
    <name type="scientific">Salmonella enterica I</name>
    <dbReference type="NCBI Taxonomy" id="59201"/>
    <lineage>
        <taxon>Bacteria</taxon>
        <taxon>Pseudomonadati</taxon>
        <taxon>Pseudomonadota</taxon>
        <taxon>Gammaproteobacteria</taxon>
        <taxon>Enterobacterales</taxon>
        <taxon>Enterobacteriaceae</taxon>
        <taxon>Salmonella</taxon>
    </lineage>
</organism>
<dbReference type="RefSeq" id="WP_108415594.1">
    <property type="nucleotide sequence ID" value="NZ_QAQA01000048.1"/>
</dbReference>
<dbReference type="AlphaFoldDB" id="A0A315FSV4"/>
<reference evidence="1 2" key="1">
    <citation type="submission" date="2018-04" db="EMBL/GenBank/DDBJ databases">
        <title>Whole genome sequencing of Salmonella enterica.</title>
        <authorList>
            <person name="Bell R."/>
        </authorList>
    </citation>
    <scope>NUCLEOTIDE SEQUENCE [LARGE SCALE GENOMIC DNA]</scope>
    <source>
        <strain evidence="1 2">CFSAN058603</strain>
    </source>
</reference>
<accession>A0A315FSV4</accession>
<comment type="caution">
    <text evidence="1">The sequence shown here is derived from an EMBL/GenBank/DDBJ whole genome shotgun (WGS) entry which is preliminary data.</text>
</comment>
<evidence type="ECO:0000313" key="2">
    <source>
        <dbReference type="Proteomes" id="UP000250700"/>
    </source>
</evidence>
<gene>
    <name evidence="1" type="ORF">DAX91_27350</name>
</gene>
<name>A0A315FSV4_SALET</name>
<dbReference type="EMBL" id="QARU01000039">
    <property type="protein sequence ID" value="PUF71297.1"/>
    <property type="molecule type" value="Genomic_DNA"/>
</dbReference>
<dbReference type="Proteomes" id="UP000250700">
    <property type="component" value="Unassembled WGS sequence"/>
</dbReference>
<protein>
    <submittedName>
        <fullName evidence="1">Uncharacterized protein</fullName>
    </submittedName>
</protein>
<sequence>MSWEQTPKGNWHFVHNSDETYEESLKRCMSSQVYTADEGDWLALLVIATDIISAKLSPSGTVEPFGSSFQVNYPACAELDPQDS</sequence>
<evidence type="ECO:0000313" key="1">
    <source>
        <dbReference type="EMBL" id="PUF71297.1"/>
    </source>
</evidence>
<proteinExistence type="predicted"/>